<sequence length="253" mass="27946">MPCSESVSSITTTIHKNKFHRPTMRLQSVLLLAAAAILVSVDATATTDLKTTQAHDEEERVSYSGFNKWLNSNTAAKISTKASTTKVASKVAVMDDQLDDVLAKLPLDDAFTKLKLNGLIDKPDELFTSPNFMRWFNHMTRANEVAKTKGGMTVTKFLREKQGDEAVAQMLAQASMSEIPAVKKMGSGLQIDHLNQMMKARKHPNAVDKISTLSTDLKTQYRTLWDAAIAKAAANRAKDLLRAKERAKLSLRV</sequence>
<dbReference type="EMBL" id="QXGE01004552">
    <property type="protein sequence ID" value="KAE9270255.1"/>
    <property type="molecule type" value="Genomic_DNA"/>
</dbReference>
<dbReference type="AlphaFoldDB" id="A0A6A4BBS7"/>
<organism evidence="1 2">
    <name type="scientific">Phytophthora fragariae</name>
    <dbReference type="NCBI Taxonomy" id="53985"/>
    <lineage>
        <taxon>Eukaryota</taxon>
        <taxon>Sar</taxon>
        <taxon>Stramenopiles</taxon>
        <taxon>Oomycota</taxon>
        <taxon>Peronosporomycetes</taxon>
        <taxon>Peronosporales</taxon>
        <taxon>Peronosporaceae</taxon>
        <taxon>Phytophthora</taxon>
    </lineage>
</organism>
<evidence type="ECO:0000313" key="2">
    <source>
        <dbReference type="Proteomes" id="UP000437068"/>
    </source>
</evidence>
<evidence type="ECO:0008006" key="3">
    <source>
        <dbReference type="Google" id="ProtNLM"/>
    </source>
</evidence>
<proteinExistence type="predicted"/>
<evidence type="ECO:0000313" key="1">
    <source>
        <dbReference type="EMBL" id="KAE9270255.1"/>
    </source>
</evidence>
<gene>
    <name evidence="1" type="ORF">PF001_g28871</name>
</gene>
<reference evidence="1 2" key="1">
    <citation type="submission" date="2018-08" db="EMBL/GenBank/DDBJ databases">
        <title>Genomic investigation of the strawberry pathogen Phytophthora fragariae indicates pathogenicity is determined by transcriptional variation in three key races.</title>
        <authorList>
            <person name="Adams T.M."/>
            <person name="Armitage A.D."/>
            <person name="Sobczyk M.K."/>
            <person name="Bates H.J."/>
            <person name="Dunwell J.M."/>
            <person name="Nellist C.F."/>
            <person name="Harrison R.J."/>
        </authorList>
    </citation>
    <scope>NUCLEOTIDE SEQUENCE [LARGE SCALE GENOMIC DNA]</scope>
    <source>
        <strain evidence="1 2">A4</strain>
    </source>
</reference>
<accession>A0A6A4BBS7</accession>
<comment type="caution">
    <text evidence="1">The sequence shown here is derived from an EMBL/GenBank/DDBJ whole genome shotgun (WGS) entry which is preliminary data.</text>
</comment>
<name>A0A6A4BBS7_9STRA</name>
<dbReference type="Proteomes" id="UP000437068">
    <property type="component" value="Unassembled WGS sequence"/>
</dbReference>
<protein>
    <recommendedName>
        <fullName evidence="3">RxLR effector protein</fullName>
    </recommendedName>
</protein>